<dbReference type="InterPro" id="IPR000266">
    <property type="entry name" value="Ribosomal_uS17"/>
</dbReference>
<feature type="compositionally biased region" description="Polar residues" evidence="4">
    <location>
        <begin position="83"/>
        <end position="100"/>
    </location>
</feature>
<dbReference type="CDD" id="cd00364">
    <property type="entry name" value="Ribosomal_uS17"/>
    <property type="match status" value="1"/>
</dbReference>
<dbReference type="GO" id="GO:0006412">
    <property type="term" value="P:translation"/>
    <property type="evidence" value="ECO:0007669"/>
    <property type="project" value="InterPro"/>
</dbReference>
<dbReference type="GO" id="GO:0003735">
    <property type="term" value="F:structural constituent of ribosome"/>
    <property type="evidence" value="ECO:0007669"/>
    <property type="project" value="InterPro"/>
</dbReference>
<protein>
    <submittedName>
        <fullName evidence="5">Nucleic acid-binding protein</fullName>
    </submittedName>
</protein>
<dbReference type="GO" id="GO:1990904">
    <property type="term" value="C:ribonucleoprotein complex"/>
    <property type="evidence" value="ECO:0007669"/>
    <property type="project" value="UniProtKB-KW"/>
</dbReference>
<dbReference type="OrthoDB" id="274752at2759"/>
<dbReference type="Pfam" id="PF00366">
    <property type="entry name" value="Ribosomal_S17"/>
    <property type="match status" value="1"/>
</dbReference>
<proteinExistence type="inferred from homology"/>
<dbReference type="SUPFAM" id="SSF50249">
    <property type="entry name" value="Nucleic acid-binding proteins"/>
    <property type="match status" value="1"/>
</dbReference>
<dbReference type="PANTHER" id="PTHR10744:SF1">
    <property type="entry name" value="SMALL RIBOSOMAL SUBUNIT PROTEIN US17M"/>
    <property type="match status" value="1"/>
</dbReference>
<dbReference type="GO" id="GO:0005739">
    <property type="term" value="C:mitochondrion"/>
    <property type="evidence" value="ECO:0007669"/>
    <property type="project" value="TreeGrafter"/>
</dbReference>
<dbReference type="InterPro" id="IPR012340">
    <property type="entry name" value="NA-bd_OB-fold"/>
</dbReference>
<comment type="similarity">
    <text evidence="1">Belongs to the universal ribosomal protein uS17 family.</text>
</comment>
<evidence type="ECO:0000313" key="5">
    <source>
        <dbReference type="EMBL" id="TDL21238.1"/>
    </source>
</evidence>
<dbReference type="Gene3D" id="2.40.50.140">
    <property type="entry name" value="Nucleic acid-binding proteins"/>
    <property type="match status" value="1"/>
</dbReference>
<dbReference type="Proteomes" id="UP000294933">
    <property type="component" value="Unassembled WGS sequence"/>
</dbReference>
<dbReference type="VEuPathDB" id="FungiDB:BD410DRAFT_868239"/>
<keyword evidence="2" id="KW-0689">Ribosomal protein</keyword>
<evidence type="ECO:0000256" key="2">
    <source>
        <dbReference type="ARBA" id="ARBA00022980"/>
    </source>
</evidence>
<sequence length="109" mass="12125">MPLLALKGVVTKCGFMNKTATVTVSKWVVHPRSKKRIERSTKYLTHDPENKLKMNDLVIIRNCPHVSARKYFVLETILHSPESVRTNGTSSTGAEQATNTNPPPLLANV</sequence>
<name>A0A4Y7Q1X5_9AGAM</name>
<accession>A0A4Y7Q1X5</accession>
<evidence type="ECO:0000256" key="4">
    <source>
        <dbReference type="SAM" id="MobiDB-lite"/>
    </source>
</evidence>
<evidence type="ECO:0000256" key="3">
    <source>
        <dbReference type="ARBA" id="ARBA00023274"/>
    </source>
</evidence>
<dbReference type="EMBL" id="ML170182">
    <property type="protein sequence ID" value="TDL21238.1"/>
    <property type="molecule type" value="Genomic_DNA"/>
</dbReference>
<keyword evidence="6" id="KW-1185">Reference proteome</keyword>
<keyword evidence="3" id="KW-0687">Ribonucleoprotein</keyword>
<dbReference type="STRING" id="50990.A0A4Y7Q1X5"/>
<gene>
    <name evidence="5" type="ORF">BD410DRAFT_868239</name>
</gene>
<dbReference type="GO" id="GO:0005840">
    <property type="term" value="C:ribosome"/>
    <property type="evidence" value="ECO:0007669"/>
    <property type="project" value="UniProtKB-KW"/>
</dbReference>
<dbReference type="PANTHER" id="PTHR10744">
    <property type="entry name" value="40S RIBOSOMAL PROTEIN S11 FAMILY MEMBER"/>
    <property type="match status" value="1"/>
</dbReference>
<reference evidence="5 6" key="1">
    <citation type="submission" date="2018-06" db="EMBL/GenBank/DDBJ databases">
        <title>A transcriptomic atlas of mushroom development highlights an independent origin of complex multicellularity.</title>
        <authorList>
            <consortium name="DOE Joint Genome Institute"/>
            <person name="Krizsan K."/>
            <person name="Almasi E."/>
            <person name="Merenyi Z."/>
            <person name="Sahu N."/>
            <person name="Viragh M."/>
            <person name="Koszo T."/>
            <person name="Mondo S."/>
            <person name="Kiss B."/>
            <person name="Balint B."/>
            <person name="Kues U."/>
            <person name="Barry K."/>
            <person name="Hegedus J.C."/>
            <person name="Henrissat B."/>
            <person name="Johnson J."/>
            <person name="Lipzen A."/>
            <person name="Ohm R."/>
            <person name="Nagy I."/>
            <person name="Pangilinan J."/>
            <person name="Yan J."/>
            <person name="Xiong Y."/>
            <person name="Grigoriev I.V."/>
            <person name="Hibbett D.S."/>
            <person name="Nagy L.G."/>
        </authorList>
    </citation>
    <scope>NUCLEOTIDE SEQUENCE [LARGE SCALE GENOMIC DNA]</scope>
    <source>
        <strain evidence="5 6">SZMC22713</strain>
    </source>
</reference>
<evidence type="ECO:0000256" key="1">
    <source>
        <dbReference type="ARBA" id="ARBA00010254"/>
    </source>
</evidence>
<dbReference type="AlphaFoldDB" id="A0A4Y7Q1X5"/>
<organism evidence="5 6">
    <name type="scientific">Rickenella mellea</name>
    <dbReference type="NCBI Taxonomy" id="50990"/>
    <lineage>
        <taxon>Eukaryota</taxon>
        <taxon>Fungi</taxon>
        <taxon>Dikarya</taxon>
        <taxon>Basidiomycota</taxon>
        <taxon>Agaricomycotina</taxon>
        <taxon>Agaricomycetes</taxon>
        <taxon>Hymenochaetales</taxon>
        <taxon>Rickenellaceae</taxon>
        <taxon>Rickenella</taxon>
    </lineage>
</organism>
<evidence type="ECO:0000313" key="6">
    <source>
        <dbReference type="Proteomes" id="UP000294933"/>
    </source>
</evidence>
<feature type="region of interest" description="Disordered" evidence="4">
    <location>
        <begin position="83"/>
        <end position="109"/>
    </location>
</feature>